<feature type="region of interest" description="Disordered" evidence="1">
    <location>
        <begin position="170"/>
        <end position="349"/>
    </location>
</feature>
<name>A0A5C3NA47_9AGAM</name>
<organism evidence="2 3">
    <name type="scientific">Heliocybe sulcata</name>
    <dbReference type="NCBI Taxonomy" id="5364"/>
    <lineage>
        <taxon>Eukaryota</taxon>
        <taxon>Fungi</taxon>
        <taxon>Dikarya</taxon>
        <taxon>Basidiomycota</taxon>
        <taxon>Agaricomycotina</taxon>
        <taxon>Agaricomycetes</taxon>
        <taxon>Gloeophyllales</taxon>
        <taxon>Gloeophyllaceae</taxon>
        <taxon>Heliocybe</taxon>
    </lineage>
</organism>
<dbReference type="Proteomes" id="UP000305948">
    <property type="component" value="Unassembled WGS sequence"/>
</dbReference>
<gene>
    <name evidence="2" type="ORF">OE88DRAFT_1733263</name>
</gene>
<feature type="compositionally biased region" description="Low complexity" evidence="1">
    <location>
        <begin position="1"/>
        <end position="16"/>
    </location>
</feature>
<evidence type="ECO:0000256" key="1">
    <source>
        <dbReference type="SAM" id="MobiDB-lite"/>
    </source>
</evidence>
<accession>A0A5C3NA47</accession>
<feature type="compositionally biased region" description="Acidic residues" evidence="1">
    <location>
        <begin position="257"/>
        <end position="274"/>
    </location>
</feature>
<evidence type="ECO:0000313" key="3">
    <source>
        <dbReference type="Proteomes" id="UP000305948"/>
    </source>
</evidence>
<feature type="region of interest" description="Disordered" evidence="1">
    <location>
        <begin position="1"/>
        <end position="117"/>
    </location>
</feature>
<dbReference type="EMBL" id="ML213507">
    <property type="protein sequence ID" value="TFK53316.1"/>
    <property type="molecule type" value="Genomic_DNA"/>
</dbReference>
<dbReference type="OrthoDB" id="3063746at2759"/>
<keyword evidence="3" id="KW-1185">Reference proteome</keyword>
<dbReference type="AlphaFoldDB" id="A0A5C3NA47"/>
<protein>
    <submittedName>
        <fullName evidence="2">Uncharacterized protein</fullName>
    </submittedName>
</protein>
<reference evidence="2 3" key="1">
    <citation type="journal article" date="2019" name="Nat. Ecol. Evol.">
        <title>Megaphylogeny resolves global patterns of mushroom evolution.</title>
        <authorList>
            <person name="Varga T."/>
            <person name="Krizsan K."/>
            <person name="Foldi C."/>
            <person name="Dima B."/>
            <person name="Sanchez-Garcia M."/>
            <person name="Sanchez-Ramirez S."/>
            <person name="Szollosi G.J."/>
            <person name="Szarkandi J.G."/>
            <person name="Papp V."/>
            <person name="Albert L."/>
            <person name="Andreopoulos W."/>
            <person name="Angelini C."/>
            <person name="Antonin V."/>
            <person name="Barry K.W."/>
            <person name="Bougher N.L."/>
            <person name="Buchanan P."/>
            <person name="Buyck B."/>
            <person name="Bense V."/>
            <person name="Catcheside P."/>
            <person name="Chovatia M."/>
            <person name="Cooper J."/>
            <person name="Damon W."/>
            <person name="Desjardin D."/>
            <person name="Finy P."/>
            <person name="Geml J."/>
            <person name="Haridas S."/>
            <person name="Hughes K."/>
            <person name="Justo A."/>
            <person name="Karasinski D."/>
            <person name="Kautmanova I."/>
            <person name="Kiss B."/>
            <person name="Kocsube S."/>
            <person name="Kotiranta H."/>
            <person name="LaButti K.M."/>
            <person name="Lechner B.E."/>
            <person name="Liimatainen K."/>
            <person name="Lipzen A."/>
            <person name="Lukacs Z."/>
            <person name="Mihaltcheva S."/>
            <person name="Morgado L.N."/>
            <person name="Niskanen T."/>
            <person name="Noordeloos M.E."/>
            <person name="Ohm R.A."/>
            <person name="Ortiz-Santana B."/>
            <person name="Ovrebo C."/>
            <person name="Racz N."/>
            <person name="Riley R."/>
            <person name="Savchenko A."/>
            <person name="Shiryaev A."/>
            <person name="Soop K."/>
            <person name="Spirin V."/>
            <person name="Szebenyi C."/>
            <person name="Tomsovsky M."/>
            <person name="Tulloss R.E."/>
            <person name="Uehling J."/>
            <person name="Grigoriev I.V."/>
            <person name="Vagvolgyi C."/>
            <person name="Papp T."/>
            <person name="Martin F.M."/>
            <person name="Miettinen O."/>
            <person name="Hibbett D.S."/>
            <person name="Nagy L.G."/>
        </authorList>
    </citation>
    <scope>NUCLEOTIDE SEQUENCE [LARGE SCALE GENOMIC DNA]</scope>
    <source>
        <strain evidence="2 3">OMC1185</strain>
    </source>
</reference>
<evidence type="ECO:0000313" key="2">
    <source>
        <dbReference type="EMBL" id="TFK53316.1"/>
    </source>
</evidence>
<proteinExistence type="predicted"/>
<sequence length="652" mass="70698">MDSVSSPSSALSSPTRKSTRVPIPNRRIGTPVQLTLALQENIMARGSKTHSVPDEEEAGTSNSSKPNRPTARKVSGVRKSPVKTKSTKVKATPVLDANDGSPTALIMEGESMPKDREDDLIRRKDADAGSDAELVDLTADDVEFPTVSELIAEGAKKELHPSEAVTVLPSKMVKGNKRKIPDSDSEVEIIPETPVRPRSTPKWQKKEAPTPAFVRKTVKKSPETDVDSAPEVVSGGESDQEGGGSDGGDVEGRVDSGEEEKSEVDSTDNEGEDSDTPRVLAKNNRYVPRYWPSSSIAQPGFMLGSVFSDDEGPEESDIPKKKERPSPSPEVSGPDPTLADELKDPGLEDTYANLPHLNHCVEMRPYGSFRGRETGQTMYGSFKAHFKCEARPPCLPSAKCPGPCSHIVDALKSIKNAITFQEKDNLVNLSRISPGVLHVLGTGEYIARENFSDPVICTSVMAVTESYLHKPVVRGKVMLKYISGVFLTVEWERFCTVVGMVYNQTDHIVGRLNGNAIQIGTNAIPTSTPSDNTTIDSSVAALCSPRKNKSVKSFASQGSTSQATPSKNLTADDHVPVYDARLVSIDRPVNWQKFIDKVGTILPSYNREIRPGSIALAGYTVNRWTPKSDGSALDPVVTLNLRWVVLLYSPPL</sequence>
<dbReference type="STRING" id="5364.A0A5C3NA47"/>